<evidence type="ECO:0000313" key="5">
    <source>
        <dbReference type="EMBL" id="GAA4465360.1"/>
    </source>
</evidence>
<sequence>MIRTSYTYAAPDTLEEALSLVGQDGQQVLTGDQSLIGQLKQGIAQPQTLVSLRKIPGMANIDATAGDVQLGALVTYADLSRHSALAGIPALAEAVNTIQDPHLRNHSTIGGALYQGGPIHGPVLAVLAALDAEAVLATQAGEKRVAITELLQNGSSGLLTSGQLLKGVVVPLNQDVTCTYLPLEQLPGQHARKGIAVGFRRTAEGQADQTRLVVAGFTPFPARFDGVDGSVSQLQLEQTMATWLTTVPAGFQRHLIKVLINRALSTIGVS</sequence>
<keyword evidence="1" id="KW-0285">Flavoprotein</keyword>
<evidence type="ECO:0000256" key="2">
    <source>
        <dbReference type="ARBA" id="ARBA00022827"/>
    </source>
</evidence>
<gene>
    <name evidence="5" type="ORF">GCM10023189_45860</name>
</gene>
<name>A0ABP8NH02_9BACT</name>
<evidence type="ECO:0000256" key="1">
    <source>
        <dbReference type="ARBA" id="ARBA00022630"/>
    </source>
</evidence>
<reference evidence="6" key="1">
    <citation type="journal article" date="2019" name="Int. J. Syst. Evol. Microbiol.">
        <title>The Global Catalogue of Microorganisms (GCM) 10K type strain sequencing project: providing services to taxonomists for standard genome sequencing and annotation.</title>
        <authorList>
            <consortium name="The Broad Institute Genomics Platform"/>
            <consortium name="The Broad Institute Genome Sequencing Center for Infectious Disease"/>
            <person name="Wu L."/>
            <person name="Ma J."/>
        </authorList>
    </citation>
    <scope>NUCLEOTIDE SEQUENCE [LARGE SCALE GENOMIC DNA]</scope>
    <source>
        <strain evidence="6">JCM 17927</strain>
    </source>
</reference>
<dbReference type="Gene3D" id="3.30.43.10">
    <property type="entry name" value="Uridine Diphospho-n-acetylenolpyruvylglucosamine Reductase, domain 2"/>
    <property type="match status" value="1"/>
</dbReference>
<dbReference type="RefSeq" id="WP_345247426.1">
    <property type="nucleotide sequence ID" value="NZ_BAABHD010000079.1"/>
</dbReference>
<dbReference type="InterPro" id="IPR036318">
    <property type="entry name" value="FAD-bd_PCMH-like_sf"/>
</dbReference>
<dbReference type="SUPFAM" id="SSF56176">
    <property type="entry name" value="FAD-binding/transporter-associated domain-like"/>
    <property type="match status" value="1"/>
</dbReference>
<dbReference type="InterPro" id="IPR016167">
    <property type="entry name" value="FAD-bd_PCMH_sub1"/>
</dbReference>
<dbReference type="InterPro" id="IPR002346">
    <property type="entry name" value="Mopterin_DH_FAD-bd"/>
</dbReference>
<evidence type="ECO:0000313" key="6">
    <source>
        <dbReference type="Proteomes" id="UP001501175"/>
    </source>
</evidence>
<protein>
    <recommendedName>
        <fullName evidence="4">FAD-binding PCMH-type domain-containing protein</fullName>
    </recommendedName>
</protein>
<organism evidence="5 6">
    <name type="scientific">Nibrella saemangeumensis</name>
    <dbReference type="NCBI Taxonomy" id="1084526"/>
    <lineage>
        <taxon>Bacteria</taxon>
        <taxon>Pseudomonadati</taxon>
        <taxon>Bacteroidota</taxon>
        <taxon>Cytophagia</taxon>
        <taxon>Cytophagales</taxon>
        <taxon>Spirosomataceae</taxon>
        <taxon>Nibrella</taxon>
    </lineage>
</organism>
<feature type="domain" description="FAD-binding PCMH-type" evidence="4">
    <location>
        <begin position="1"/>
        <end position="175"/>
    </location>
</feature>
<dbReference type="PROSITE" id="PS51387">
    <property type="entry name" value="FAD_PCMH"/>
    <property type="match status" value="1"/>
</dbReference>
<accession>A0ABP8NH02</accession>
<dbReference type="PANTHER" id="PTHR42659">
    <property type="entry name" value="XANTHINE DEHYDROGENASE SUBUNIT C-RELATED"/>
    <property type="match status" value="1"/>
</dbReference>
<dbReference type="Proteomes" id="UP001501175">
    <property type="component" value="Unassembled WGS sequence"/>
</dbReference>
<evidence type="ECO:0000256" key="3">
    <source>
        <dbReference type="ARBA" id="ARBA00023002"/>
    </source>
</evidence>
<proteinExistence type="predicted"/>
<keyword evidence="2" id="KW-0274">FAD</keyword>
<dbReference type="Gene3D" id="3.30.465.10">
    <property type="match status" value="1"/>
</dbReference>
<dbReference type="EMBL" id="BAABHD010000079">
    <property type="protein sequence ID" value="GAA4465360.1"/>
    <property type="molecule type" value="Genomic_DNA"/>
</dbReference>
<dbReference type="PANTHER" id="PTHR42659:SF2">
    <property type="entry name" value="XANTHINE DEHYDROGENASE SUBUNIT C-RELATED"/>
    <property type="match status" value="1"/>
</dbReference>
<keyword evidence="3" id="KW-0560">Oxidoreductase</keyword>
<evidence type="ECO:0000259" key="4">
    <source>
        <dbReference type="PROSITE" id="PS51387"/>
    </source>
</evidence>
<dbReference type="InterPro" id="IPR051312">
    <property type="entry name" value="Diverse_Substr_Oxidored"/>
</dbReference>
<dbReference type="InterPro" id="IPR016169">
    <property type="entry name" value="FAD-bd_PCMH_sub2"/>
</dbReference>
<dbReference type="InterPro" id="IPR016166">
    <property type="entry name" value="FAD-bd_PCMH"/>
</dbReference>
<keyword evidence="6" id="KW-1185">Reference proteome</keyword>
<comment type="caution">
    <text evidence="5">The sequence shown here is derived from an EMBL/GenBank/DDBJ whole genome shotgun (WGS) entry which is preliminary data.</text>
</comment>
<dbReference type="Pfam" id="PF00941">
    <property type="entry name" value="FAD_binding_5"/>
    <property type="match status" value="1"/>
</dbReference>